<dbReference type="RefSeq" id="WP_098406186.1">
    <property type="nucleotide sequence ID" value="NZ_PDJE01000001.1"/>
</dbReference>
<dbReference type="Proteomes" id="UP000221369">
    <property type="component" value="Unassembled WGS sequence"/>
</dbReference>
<dbReference type="InterPro" id="IPR032808">
    <property type="entry name" value="DoxX"/>
</dbReference>
<keyword evidence="3 5" id="KW-1133">Transmembrane helix</keyword>
<comment type="subcellular location">
    <subcellularLocation>
        <location evidence="1">Membrane</location>
        <topology evidence="1">Multi-pass membrane protein</topology>
    </subcellularLocation>
</comment>
<keyword evidence="4 5" id="KW-0472">Membrane</keyword>
<feature type="transmembrane region" description="Helical" evidence="5">
    <location>
        <begin position="45"/>
        <end position="65"/>
    </location>
</feature>
<feature type="transmembrane region" description="Helical" evidence="5">
    <location>
        <begin position="71"/>
        <end position="89"/>
    </location>
</feature>
<protein>
    <submittedName>
        <fullName evidence="6">DoxX-like protein</fullName>
    </submittedName>
</protein>
<comment type="caution">
    <text evidence="6">The sequence shown here is derived from an EMBL/GenBank/DDBJ whole genome shotgun (WGS) entry which is preliminary data.</text>
</comment>
<reference evidence="6 7" key="1">
    <citation type="submission" date="2017-10" db="EMBL/GenBank/DDBJ databases">
        <title>Sequencing the genomes of 1000 actinobacteria strains.</title>
        <authorList>
            <person name="Klenk H.-P."/>
        </authorList>
    </citation>
    <scope>NUCLEOTIDE SEQUENCE [LARGE SCALE GENOMIC DNA]</scope>
    <source>
        <strain evidence="6 7">DSM 21798</strain>
    </source>
</reference>
<organism evidence="6 7">
    <name type="scientific">Paramicrobacterium agarici</name>
    <dbReference type="NCBI Taxonomy" id="630514"/>
    <lineage>
        <taxon>Bacteria</taxon>
        <taxon>Bacillati</taxon>
        <taxon>Actinomycetota</taxon>
        <taxon>Actinomycetes</taxon>
        <taxon>Micrococcales</taxon>
        <taxon>Microbacteriaceae</taxon>
        <taxon>Paramicrobacterium</taxon>
    </lineage>
</organism>
<evidence type="ECO:0000313" key="7">
    <source>
        <dbReference type="Proteomes" id="UP000221369"/>
    </source>
</evidence>
<keyword evidence="7" id="KW-1185">Reference proteome</keyword>
<feature type="transmembrane region" description="Helical" evidence="5">
    <location>
        <begin position="98"/>
        <end position="117"/>
    </location>
</feature>
<accession>A0A2A9DUL9</accession>
<evidence type="ECO:0000256" key="1">
    <source>
        <dbReference type="ARBA" id="ARBA00004141"/>
    </source>
</evidence>
<feature type="transmembrane region" description="Helical" evidence="5">
    <location>
        <begin position="6"/>
        <end position="24"/>
    </location>
</feature>
<dbReference type="AlphaFoldDB" id="A0A2A9DUL9"/>
<evidence type="ECO:0000256" key="5">
    <source>
        <dbReference type="SAM" id="Phobius"/>
    </source>
</evidence>
<dbReference type="Pfam" id="PF13564">
    <property type="entry name" value="DoxX_2"/>
    <property type="match status" value="1"/>
</dbReference>
<evidence type="ECO:0000256" key="3">
    <source>
        <dbReference type="ARBA" id="ARBA00022989"/>
    </source>
</evidence>
<keyword evidence="2 5" id="KW-0812">Transmembrane</keyword>
<dbReference type="GO" id="GO:0016020">
    <property type="term" value="C:membrane"/>
    <property type="evidence" value="ECO:0007669"/>
    <property type="project" value="UniProtKB-SubCell"/>
</dbReference>
<evidence type="ECO:0000313" key="6">
    <source>
        <dbReference type="EMBL" id="PFG29630.1"/>
    </source>
</evidence>
<gene>
    <name evidence="6" type="ORF">ATJ78_0541</name>
</gene>
<evidence type="ECO:0000256" key="2">
    <source>
        <dbReference type="ARBA" id="ARBA00022692"/>
    </source>
</evidence>
<dbReference type="EMBL" id="PDJE01000001">
    <property type="protein sequence ID" value="PFG29630.1"/>
    <property type="molecule type" value="Genomic_DNA"/>
</dbReference>
<name>A0A2A9DUL9_9MICO</name>
<sequence>MLLLPDPWWLTALLAAVVLGDAVMSIRPPRFIRDCLNGVHFPREWWWALVVIKLLAAGGLAVGVWIPGIAFAANVGVVCYFIAAAYAHVRVRFVGSEFWVNCLGMLTLASVVLLVSYL</sequence>
<evidence type="ECO:0000256" key="4">
    <source>
        <dbReference type="ARBA" id="ARBA00023136"/>
    </source>
</evidence>
<proteinExistence type="predicted"/>